<protein>
    <submittedName>
        <fullName evidence="1">Putative secreted protein</fullName>
    </submittedName>
</protein>
<proteinExistence type="predicted"/>
<reference evidence="1" key="1">
    <citation type="submission" date="2019-12" db="EMBL/GenBank/DDBJ databases">
        <title>An insight into the sialome of adult female Ixodes ricinus ticks feeding for 6 days.</title>
        <authorList>
            <person name="Perner J."/>
            <person name="Ribeiro J.M.C."/>
        </authorList>
    </citation>
    <scope>NUCLEOTIDE SEQUENCE</scope>
    <source>
        <strain evidence="1">Semi-engorged</strain>
        <tissue evidence="1">Salivary glands</tissue>
    </source>
</reference>
<dbReference type="AlphaFoldDB" id="A0A6B0U7H4"/>
<sequence>MVSTSGAWRMFVQVLWSKPLQLVTTGHVSTYVRSHHPKRELLAYCRRARERAWVCTAQQKVTRAQLQGSLAGQLGGQTLGVAAAAGVQELLKDADEV</sequence>
<dbReference type="EMBL" id="GIFC01005485">
    <property type="protein sequence ID" value="MXU87568.1"/>
    <property type="molecule type" value="Transcribed_RNA"/>
</dbReference>
<organism evidence="1">
    <name type="scientific">Ixodes ricinus</name>
    <name type="common">Common tick</name>
    <name type="synonym">Acarus ricinus</name>
    <dbReference type="NCBI Taxonomy" id="34613"/>
    <lineage>
        <taxon>Eukaryota</taxon>
        <taxon>Metazoa</taxon>
        <taxon>Ecdysozoa</taxon>
        <taxon>Arthropoda</taxon>
        <taxon>Chelicerata</taxon>
        <taxon>Arachnida</taxon>
        <taxon>Acari</taxon>
        <taxon>Parasitiformes</taxon>
        <taxon>Ixodida</taxon>
        <taxon>Ixodoidea</taxon>
        <taxon>Ixodidae</taxon>
        <taxon>Ixodinae</taxon>
        <taxon>Ixodes</taxon>
    </lineage>
</organism>
<name>A0A6B0U7H4_IXORI</name>
<accession>A0A6B0U7H4</accession>
<evidence type="ECO:0000313" key="1">
    <source>
        <dbReference type="EMBL" id="MXU87568.1"/>
    </source>
</evidence>